<comment type="caution">
    <text evidence="7">The sequence shown here is derived from an EMBL/GenBank/DDBJ whole genome shotgun (WGS) entry which is preliminary data.</text>
</comment>
<gene>
    <name evidence="6 7" type="primary">rsmG</name>
    <name evidence="7" type="ORF">DEP91_12260</name>
</gene>
<reference evidence="7 8" key="1">
    <citation type="journal article" date="2018" name="Nat. Biotechnol.">
        <title>A standardized bacterial taxonomy based on genome phylogeny substantially revises the tree of life.</title>
        <authorList>
            <person name="Parks D.H."/>
            <person name="Chuvochina M."/>
            <person name="Waite D.W."/>
            <person name="Rinke C."/>
            <person name="Skarshewski A."/>
            <person name="Chaumeil P.A."/>
            <person name="Hugenholtz P."/>
        </authorList>
    </citation>
    <scope>NUCLEOTIDE SEQUENCE [LARGE SCALE GENOMIC DNA]</scope>
    <source>
        <strain evidence="7">UBA9015</strain>
    </source>
</reference>
<dbReference type="Proteomes" id="UP000262699">
    <property type="component" value="Unassembled WGS sequence"/>
</dbReference>
<sequence>MTEVEARTWIEERFGEAAVKRLEAYGVMLIEESERQNLIARSTMDQLWTRHLLDSAQLVPLGRDVGDGEWIDIGTGAGLPGIVAAILQPRHVVMIEPRRRRADFLDRVVQALELDAEVLCTSAARCQRAPAAIVSARAVASLDMLLMDAASFSDLSTLWLLPKGRSAQSELADARHAWHGVFHVEPSLTATDSSIVVARNVRRR</sequence>
<dbReference type="InterPro" id="IPR029063">
    <property type="entry name" value="SAM-dependent_MTases_sf"/>
</dbReference>
<comment type="function">
    <text evidence="6">Specifically methylates the N7 position of guanine in position 527 of 16S rRNA.</text>
</comment>
<dbReference type="EC" id="2.1.1.170" evidence="6"/>
<evidence type="ECO:0000256" key="4">
    <source>
        <dbReference type="ARBA" id="ARBA00022679"/>
    </source>
</evidence>
<feature type="binding site" evidence="6">
    <location>
        <position position="74"/>
    </location>
    <ligand>
        <name>S-adenosyl-L-methionine</name>
        <dbReference type="ChEBI" id="CHEBI:59789"/>
    </ligand>
</feature>
<dbReference type="InterPro" id="IPR003682">
    <property type="entry name" value="rRNA_ssu_MeTfrase_G"/>
</dbReference>
<dbReference type="GO" id="GO:0005829">
    <property type="term" value="C:cytosol"/>
    <property type="evidence" value="ECO:0007669"/>
    <property type="project" value="TreeGrafter"/>
</dbReference>
<dbReference type="SUPFAM" id="SSF53335">
    <property type="entry name" value="S-adenosyl-L-methionine-dependent methyltransferases"/>
    <property type="match status" value="1"/>
</dbReference>
<dbReference type="PANTHER" id="PTHR31760:SF0">
    <property type="entry name" value="S-ADENOSYL-L-METHIONINE-DEPENDENT METHYLTRANSFERASES SUPERFAMILY PROTEIN"/>
    <property type="match status" value="1"/>
</dbReference>
<comment type="catalytic activity">
    <reaction evidence="6">
        <text>guanosine(527) in 16S rRNA + S-adenosyl-L-methionine = N(7)-methylguanosine(527) in 16S rRNA + S-adenosyl-L-homocysteine</text>
        <dbReference type="Rhea" id="RHEA:42732"/>
        <dbReference type="Rhea" id="RHEA-COMP:10209"/>
        <dbReference type="Rhea" id="RHEA-COMP:10210"/>
        <dbReference type="ChEBI" id="CHEBI:57856"/>
        <dbReference type="ChEBI" id="CHEBI:59789"/>
        <dbReference type="ChEBI" id="CHEBI:74269"/>
        <dbReference type="ChEBI" id="CHEBI:74480"/>
        <dbReference type="EC" id="2.1.1.170"/>
    </reaction>
</comment>
<dbReference type="EMBL" id="DOYJ01000347">
    <property type="protein sequence ID" value="HCB76922.1"/>
    <property type="molecule type" value="Genomic_DNA"/>
</dbReference>
<feature type="binding site" evidence="6">
    <location>
        <begin position="126"/>
        <end position="127"/>
    </location>
    <ligand>
        <name>S-adenosyl-L-methionine</name>
        <dbReference type="ChEBI" id="CHEBI:59789"/>
    </ligand>
</feature>
<keyword evidence="4 6" id="KW-0808">Transferase</keyword>
<comment type="subcellular location">
    <subcellularLocation>
        <location evidence="6">Cytoplasm</location>
    </subcellularLocation>
</comment>
<organism evidence="7 8">
    <name type="scientific">Sphingomonas bacterium</name>
    <dbReference type="NCBI Taxonomy" id="1895847"/>
    <lineage>
        <taxon>Bacteria</taxon>
        <taxon>Pseudomonadati</taxon>
        <taxon>Pseudomonadota</taxon>
        <taxon>Alphaproteobacteria</taxon>
        <taxon>Sphingomonadales</taxon>
        <taxon>Sphingomonadaceae</taxon>
        <taxon>Sphingomonas</taxon>
    </lineage>
</organism>
<evidence type="ECO:0000313" key="8">
    <source>
        <dbReference type="Proteomes" id="UP000262699"/>
    </source>
</evidence>
<keyword evidence="2 6" id="KW-0698">rRNA processing</keyword>
<keyword evidence="3 6" id="KW-0489">Methyltransferase</keyword>
<evidence type="ECO:0000256" key="6">
    <source>
        <dbReference type="HAMAP-Rule" id="MF_00074"/>
    </source>
</evidence>
<evidence type="ECO:0000256" key="5">
    <source>
        <dbReference type="ARBA" id="ARBA00022691"/>
    </source>
</evidence>
<dbReference type="Pfam" id="PF02527">
    <property type="entry name" value="GidB"/>
    <property type="match status" value="1"/>
</dbReference>
<dbReference type="HAMAP" id="MF_00074">
    <property type="entry name" value="16SrRNA_methyltr_G"/>
    <property type="match status" value="1"/>
</dbReference>
<proteinExistence type="inferred from homology"/>
<feature type="binding site" evidence="6">
    <location>
        <position position="137"/>
    </location>
    <ligand>
        <name>S-adenosyl-L-methionine</name>
        <dbReference type="ChEBI" id="CHEBI:59789"/>
    </ligand>
</feature>
<evidence type="ECO:0000256" key="2">
    <source>
        <dbReference type="ARBA" id="ARBA00022552"/>
    </source>
</evidence>
<keyword evidence="5 6" id="KW-0949">S-adenosyl-L-methionine</keyword>
<name>A0A3D0WE64_9SPHN</name>
<comment type="caution">
    <text evidence="6">Lacks conserved residue(s) required for the propagation of feature annotation.</text>
</comment>
<accession>A0A3D0WE64</accession>
<dbReference type="AlphaFoldDB" id="A0A3D0WE64"/>
<comment type="similarity">
    <text evidence="6">Belongs to the methyltransferase superfamily. RNA methyltransferase RsmG family.</text>
</comment>
<evidence type="ECO:0000313" key="7">
    <source>
        <dbReference type="EMBL" id="HCB76922.1"/>
    </source>
</evidence>
<evidence type="ECO:0000256" key="3">
    <source>
        <dbReference type="ARBA" id="ARBA00022603"/>
    </source>
</evidence>
<evidence type="ECO:0000256" key="1">
    <source>
        <dbReference type="ARBA" id="ARBA00022490"/>
    </source>
</evidence>
<dbReference type="NCBIfam" id="TIGR00138">
    <property type="entry name" value="rsmG_gidB"/>
    <property type="match status" value="1"/>
</dbReference>
<dbReference type="GO" id="GO:0070043">
    <property type="term" value="F:rRNA (guanine-N7-)-methyltransferase activity"/>
    <property type="evidence" value="ECO:0007669"/>
    <property type="project" value="UniProtKB-UniRule"/>
</dbReference>
<feature type="binding site" evidence="6">
    <location>
        <position position="79"/>
    </location>
    <ligand>
        <name>S-adenosyl-L-methionine</name>
        <dbReference type="ChEBI" id="CHEBI:59789"/>
    </ligand>
</feature>
<keyword evidence="1 6" id="KW-0963">Cytoplasm</keyword>
<dbReference type="PANTHER" id="PTHR31760">
    <property type="entry name" value="S-ADENOSYL-L-METHIONINE-DEPENDENT METHYLTRANSFERASES SUPERFAMILY PROTEIN"/>
    <property type="match status" value="1"/>
</dbReference>
<dbReference type="Gene3D" id="3.40.50.150">
    <property type="entry name" value="Vaccinia Virus protein VP39"/>
    <property type="match status" value="1"/>
</dbReference>
<protein>
    <recommendedName>
        <fullName evidence="6">Ribosomal RNA small subunit methyltransferase G</fullName>
        <ecNumber evidence="6">2.1.1.170</ecNumber>
    </recommendedName>
    <alternativeName>
        <fullName evidence="6">16S rRNA 7-methylguanosine methyltransferase</fullName>
        <shortName evidence="6">16S rRNA m7G methyltransferase</shortName>
    </alternativeName>
</protein>